<evidence type="ECO:0000256" key="2">
    <source>
        <dbReference type="SAM" id="SignalP"/>
    </source>
</evidence>
<evidence type="ECO:0000256" key="1">
    <source>
        <dbReference type="SAM" id="MobiDB-lite"/>
    </source>
</evidence>
<sequence>MFARYLALIAVTVATVAANKLCGDPLCQKEVGHASYCKDYARHPAGRVCQTLDPKDTRRIPCECPKPTPTTTTPTQPPKPPRKPCFGGDTFCILVTEGGICRRLPGWKFVGKCDGGNKPDPLPCFCF</sequence>
<evidence type="ECO:0000313" key="3">
    <source>
        <dbReference type="EMBL" id="EER10440.1"/>
    </source>
</evidence>
<dbReference type="GeneID" id="9038390"/>
<protein>
    <submittedName>
        <fullName evidence="3">Uncharacterized protein</fullName>
    </submittedName>
</protein>
<dbReference type="EMBL" id="GG677422">
    <property type="protein sequence ID" value="EER10440.1"/>
    <property type="molecule type" value="Genomic_DNA"/>
</dbReference>
<feature type="chain" id="PRO_5002954675" evidence="2">
    <location>
        <begin position="19"/>
        <end position="127"/>
    </location>
</feature>
<feature type="signal peptide" evidence="2">
    <location>
        <begin position="1"/>
        <end position="18"/>
    </location>
</feature>
<dbReference type="InParanoid" id="C5KYK5"/>
<accession>C5KYK5</accession>
<name>C5KYK5_PERM5</name>
<dbReference type="OrthoDB" id="10471146at2759"/>
<dbReference type="AlphaFoldDB" id="C5KYK5"/>
<evidence type="ECO:0000313" key="4">
    <source>
        <dbReference type="Proteomes" id="UP000007800"/>
    </source>
</evidence>
<gene>
    <name evidence="3" type="ORF">Pmar_PMAR023814</name>
</gene>
<keyword evidence="2" id="KW-0732">Signal</keyword>
<proteinExistence type="predicted"/>
<keyword evidence="4" id="KW-1185">Reference proteome</keyword>
<dbReference type="RefSeq" id="XP_002778645.1">
    <property type="nucleotide sequence ID" value="XM_002778599.1"/>
</dbReference>
<reference evidence="3 4" key="1">
    <citation type="submission" date="2008-07" db="EMBL/GenBank/DDBJ databases">
        <authorList>
            <person name="El-Sayed N."/>
            <person name="Caler E."/>
            <person name="Inman J."/>
            <person name="Amedeo P."/>
            <person name="Hass B."/>
            <person name="Wortman J."/>
        </authorList>
    </citation>
    <scope>NUCLEOTIDE SEQUENCE [LARGE SCALE GENOMIC DNA]</scope>
    <source>
        <strain evidence="4">ATCC 50983 / TXsc</strain>
    </source>
</reference>
<dbReference type="Proteomes" id="UP000007800">
    <property type="component" value="Unassembled WGS sequence"/>
</dbReference>
<feature type="region of interest" description="Disordered" evidence="1">
    <location>
        <begin position="62"/>
        <end position="83"/>
    </location>
</feature>
<organism evidence="4">
    <name type="scientific">Perkinsus marinus (strain ATCC 50983 / TXsc)</name>
    <dbReference type="NCBI Taxonomy" id="423536"/>
    <lineage>
        <taxon>Eukaryota</taxon>
        <taxon>Sar</taxon>
        <taxon>Alveolata</taxon>
        <taxon>Perkinsozoa</taxon>
        <taxon>Perkinsea</taxon>
        <taxon>Perkinsida</taxon>
        <taxon>Perkinsidae</taxon>
        <taxon>Perkinsus</taxon>
    </lineage>
</organism>